<dbReference type="Gene3D" id="2.60.120.330">
    <property type="entry name" value="B-lactam Antibiotic, Isopenicillin N Synthase, Chain"/>
    <property type="match status" value="1"/>
</dbReference>
<evidence type="ECO:0000256" key="1">
    <source>
        <dbReference type="RuleBase" id="RU003682"/>
    </source>
</evidence>
<dbReference type="RefSeq" id="XP_064850479.1">
    <property type="nucleotide sequence ID" value="XM_064994407.1"/>
</dbReference>
<dbReference type="InterPro" id="IPR026992">
    <property type="entry name" value="DIOX_N"/>
</dbReference>
<keyword evidence="1" id="KW-0560">Oxidoreductase</keyword>
<dbReference type="InterPro" id="IPR005123">
    <property type="entry name" value="Oxoglu/Fe-dep_dioxygenase_dom"/>
</dbReference>
<comment type="similarity">
    <text evidence="1">Belongs to the iron/ascorbate-dependent oxidoreductase family.</text>
</comment>
<dbReference type="GeneID" id="90071458"/>
<dbReference type="InterPro" id="IPR050231">
    <property type="entry name" value="Iron_ascorbate_oxido_reductase"/>
</dbReference>
<organism evidence="3 4">
    <name type="scientific">Saccharomycopsis crataegensis</name>
    <dbReference type="NCBI Taxonomy" id="43959"/>
    <lineage>
        <taxon>Eukaryota</taxon>
        <taxon>Fungi</taxon>
        <taxon>Dikarya</taxon>
        <taxon>Ascomycota</taxon>
        <taxon>Saccharomycotina</taxon>
        <taxon>Saccharomycetes</taxon>
        <taxon>Saccharomycopsidaceae</taxon>
        <taxon>Saccharomycopsis</taxon>
    </lineage>
</organism>
<dbReference type="PANTHER" id="PTHR47990">
    <property type="entry name" value="2-OXOGLUTARATE (2OG) AND FE(II)-DEPENDENT OXYGENASE SUPERFAMILY PROTEIN-RELATED"/>
    <property type="match status" value="1"/>
</dbReference>
<dbReference type="AlphaFoldDB" id="A0AAV5QGI3"/>
<protein>
    <recommendedName>
        <fullName evidence="2">Fe2OG dioxygenase domain-containing protein</fullName>
    </recommendedName>
</protein>
<comment type="caution">
    <text evidence="3">The sequence shown here is derived from an EMBL/GenBank/DDBJ whole genome shotgun (WGS) entry which is preliminary data.</text>
</comment>
<accession>A0AAV5QGI3</accession>
<keyword evidence="4" id="KW-1185">Reference proteome</keyword>
<name>A0AAV5QGI3_9ASCO</name>
<dbReference type="Pfam" id="PF14226">
    <property type="entry name" value="DIOX_N"/>
    <property type="match status" value="1"/>
</dbReference>
<dbReference type="InterPro" id="IPR027443">
    <property type="entry name" value="IPNS-like_sf"/>
</dbReference>
<dbReference type="GO" id="GO:0016491">
    <property type="term" value="F:oxidoreductase activity"/>
    <property type="evidence" value="ECO:0007669"/>
    <property type="project" value="UniProtKB-KW"/>
</dbReference>
<keyword evidence="1" id="KW-0479">Metal-binding</keyword>
<feature type="domain" description="Fe2OG dioxygenase" evidence="2">
    <location>
        <begin position="225"/>
        <end position="332"/>
    </location>
</feature>
<dbReference type="Pfam" id="PF03171">
    <property type="entry name" value="2OG-FeII_Oxy"/>
    <property type="match status" value="1"/>
</dbReference>
<dbReference type="SUPFAM" id="SSF51197">
    <property type="entry name" value="Clavaminate synthase-like"/>
    <property type="match status" value="1"/>
</dbReference>
<dbReference type="InterPro" id="IPR044861">
    <property type="entry name" value="IPNS-like_FE2OG_OXY"/>
</dbReference>
<dbReference type="GO" id="GO:0046872">
    <property type="term" value="F:metal ion binding"/>
    <property type="evidence" value="ECO:0007669"/>
    <property type="project" value="UniProtKB-KW"/>
</dbReference>
<keyword evidence="1" id="KW-0408">Iron</keyword>
<sequence>MLNDKCLDPNTTARVDKEHCVRLFTEAPETKEDIPFMDLEAIDLSRFVYGSEGLAERQNLAKQLEGALTAHGFFKLVGHGVAKEELDRMKSIGQGIFELDESIKKKFLAGEHNIPEEKDKELGIIRGSGFKPKGYWEYLNGKHDVVEFFNVRHFNHDDYFFNKIKYPEFVKYHLNEISSYFKYLHFQVLRKLLNLIDIILEIPEGYLWENHFKVYENDLIRSGGGVGRFLMYHESDKDYKEKTHGTWMRGHSDATALTFIISQPIASLQIRDHNTGEWKYVSHTNDSLVVNIGDAFKFLSGSYFKSSLHRVVTPPDDQAKYKRNTVIYFCNPSLTTVLDPWAIDSPKLKRLGYVEAFEGERLTFGQWDEAKGSFFNKKHIRTSKEVNILGRSTLMSYIEEVPKEMVNT</sequence>
<evidence type="ECO:0000313" key="3">
    <source>
        <dbReference type="EMBL" id="GMM33479.1"/>
    </source>
</evidence>
<dbReference type="PROSITE" id="PS51471">
    <property type="entry name" value="FE2OG_OXY"/>
    <property type="match status" value="1"/>
</dbReference>
<proteinExistence type="inferred from homology"/>
<reference evidence="3 4" key="1">
    <citation type="journal article" date="2023" name="Elife">
        <title>Identification of key yeast species and microbe-microbe interactions impacting larval growth of Drosophila in the wild.</title>
        <authorList>
            <person name="Mure A."/>
            <person name="Sugiura Y."/>
            <person name="Maeda R."/>
            <person name="Honda K."/>
            <person name="Sakurai N."/>
            <person name="Takahashi Y."/>
            <person name="Watada M."/>
            <person name="Katoh T."/>
            <person name="Gotoh A."/>
            <person name="Gotoh Y."/>
            <person name="Taniguchi I."/>
            <person name="Nakamura K."/>
            <person name="Hayashi T."/>
            <person name="Katayama T."/>
            <person name="Uemura T."/>
            <person name="Hattori Y."/>
        </authorList>
    </citation>
    <scope>NUCLEOTIDE SEQUENCE [LARGE SCALE GENOMIC DNA]</scope>
    <source>
        <strain evidence="3 4">SC-9</strain>
    </source>
</reference>
<dbReference type="GO" id="GO:0044283">
    <property type="term" value="P:small molecule biosynthetic process"/>
    <property type="evidence" value="ECO:0007669"/>
    <property type="project" value="UniProtKB-ARBA"/>
</dbReference>
<dbReference type="Proteomes" id="UP001360560">
    <property type="component" value="Unassembled WGS sequence"/>
</dbReference>
<evidence type="ECO:0000259" key="2">
    <source>
        <dbReference type="PROSITE" id="PS51471"/>
    </source>
</evidence>
<dbReference type="EMBL" id="BTFZ01000001">
    <property type="protein sequence ID" value="GMM33479.1"/>
    <property type="molecule type" value="Genomic_DNA"/>
</dbReference>
<evidence type="ECO:0000313" key="4">
    <source>
        <dbReference type="Proteomes" id="UP001360560"/>
    </source>
</evidence>
<gene>
    <name evidence="3" type="ORF">DASC09_008040</name>
</gene>